<dbReference type="PANTHER" id="PTHR12042:SF21">
    <property type="entry name" value="ALPHA1,4-GALACTOSYLTRANSFERASE 1-RELATED"/>
    <property type="match status" value="1"/>
</dbReference>
<dbReference type="STRING" id="7102.A0A2A4J4W5"/>
<gene>
    <name evidence="8" type="ORF">B5V51_6785</name>
</gene>
<keyword evidence="5" id="KW-0333">Golgi apparatus</keyword>
<dbReference type="InterPro" id="IPR051981">
    <property type="entry name" value="Glycosyltransf_32"/>
</dbReference>
<dbReference type="Pfam" id="PF04488">
    <property type="entry name" value="Gly_transf_sug"/>
    <property type="match status" value="1"/>
</dbReference>
<dbReference type="EMBL" id="NWSH01002999">
    <property type="protein sequence ID" value="PCG67125.1"/>
    <property type="molecule type" value="Genomic_DNA"/>
</dbReference>
<sequence length="348" mass="39921">MKMAQKYIVLITIAFCIVTIVQILCDQLHKNHNGKSKEKLYILRWKKALGNISCHNSLNQDALQSVEDKSFNPKNKSIFFHETSCRGGVDSRQACAVESAARANPDWEVYLLFNAPISSVMLRKSCLVKLLQYPNVRLARIHADSFSRESAVQQIVRRGLRRSRYPVEHSADIMRMLTLHRWGGVYLDLDMLVAKSFDDLPQNWIVKETIKELSTGVMAFSRDGIGHNVTGEVLTEFSKKYDPKSWSGNGPLAIESVLRRYCNKTVDKYGFCNGVSIFSHEMFYPIQYASTHLFFKPKPINLSYVPYTYHLWNVLTDIYDVNPNSTFAQLAGKYCPKVYKMYNINFGI</sequence>
<keyword evidence="3" id="KW-0328">Glycosyltransferase</keyword>
<comment type="subcellular location">
    <subcellularLocation>
        <location evidence="1">Golgi apparatus membrane</location>
        <topology evidence="1">Single-pass type II membrane protein</topology>
    </subcellularLocation>
</comment>
<dbReference type="InterPro" id="IPR029044">
    <property type="entry name" value="Nucleotide-diphossugar_trans"/>
</dbReference>
<protein>
    <recommendedName>
        <fullName evidence="7">Alpha 1,4-glycosyltransferase domain-containing protein</fullName>
    </recommendedName>
</protein>
<reference evidence="8" key="1">
    <citation type="submission" date="2017-09" db="EMBL/GenBank/DDBJ databases">
        <title>Contemporary evolution of a Lepidopteran species, Heliothis virescens, in response to modern agricultural practices.</title>
        <authorList>
            <person name="Fritz M.L."/>
            <person name="Deyonke A.M."/>
            <person name="Papanicolaou A."/>
            <person name="Micinski S."/>
            <person name="Westbrook J."/>
            <person name="Gould F."/>
        </authorList>
    </citation>
    <scope>NUCLEOTIDE SEQUENCE [LARGE SCALE GENOMIC DNA]</scope>
    <source>
        <strain evidence="8">HvINT-</strain>
        <tissue evidence="8">Whole body</tissue>
    </source>
</reference>
<dbReference type="Gene3D" id="3.90.550.20">
    <property type="match status" value="1"/>
</dbReference>
<dbReference type="InterPro" id="IPR007577">
    <property type="entry name" value="GlycoTrfase_DXD_sugar-bd_CS"/>
</dbReference>
<evidence type="ECO:0000256" key="1">
    <source>
        <dbReference type="ARBA" id="ARBA00004323"/>
    </source>
</evidence>
<keyword evidence="4" id="KW-0808">Transferase</keyword>
<dbReference type="GO" id="GO:0016758">
    <property type="term" value="F:hexosyltransferase activity"/>
    <property type="evidence" value="ECO:0007669"/>
    <property type="project" value="TreeGrafter"/>
</dbReference>
<dbReference type="GO" id="GO:0000139">
    <property type="term" value="C:Golgi membrane"/>
    <property type="evidence" value="ECO:0007669"/>
    <property type="project" value="UniProtKB-SubCell"/>
</dbReference>
<dbReference type="AlphaFoldDB" id="A0A2A4J4W5"/>
<proteinExistence type="inferred from homology"/>
<evidence type="ECO:0000256" key="5">
    <source>
        <dbReference type="ARBA" id="ARBA00023034"/>
    </source>
</evidence>
<comment type="caution">
    <text evidence="8">The sequence shown here is derived from an EMBL/GenBank/DDBJ whole genome shotgun (WGS) entry which is preliminary data.</text>
</comment>
<organism evidence="8">
    <name type="scientific">Heliothis virescens</name>
    <name type="common">Tobacco budworm moth</name>
    <dbReference type="NCBI Taxonomy" id="7102"/>
    <lineage>
        <taxon>Eukaryota</taxon>
        <taxon>Metazoa</taxon>
        <taxon>Ecdysozoa</taxon>
        <taxon>Arthropoda</taxon>
        <taxon>Hexapoda</taxon>
        <taxon>Insecta</taxon>
        <taxon>Pterygota</taxon>
        <taxon>Neoptera</taxon>
        <taxon>Endopterygota</taxon>
        <taxon>Lepidoptera</taxon>
        <taxon>Glossata</taxon>
        <taxon>Ditrysia</taxon>
        <taxon>Noctuoidea</taxon>
        <taxon>Noctuidae</taxon>
        <taxon>Heliothinae</taxon>
        <taxon>Heliothis</taxon>
    </lineage>
</organism>
<keyword evidence="6" id="KW-0472">Membrane</keyword>
<evidence type="ECO:0000313" key="8">
    <source>
        <dbReference type="EMBL" id="PCG67125.1"/>
    </source>
</evidence>
<evidence type="ECO:0000259" key="7">
    <source>
        <dbReference type="Pfam" id="PF04572"/>
    </source>
</evidence>
<accession>A0A2A4J4W5</accession>
<dbReference type="PANTHER" id="PTHR12042">
    <property type="entry name" value="LACTOSYLCERAMIDE 4-ALPHA-GALACTOSYLTRANSFERASE ALPHA- 1,4-GALACTOSYLTRANSFERASE"/>
    <property type="match status" value="1"/>
</dbReference>
<dbReference type="SUPFAM" id="SSF53448">
    <property type="entry name" value="Nucleotide-diphospho-sugar transferases"/>
    <property type="match status" value="1"/>
</dbReference>
<evidence type="ECO:0000256" key="6">
    <source>
        <dbReference type="ARBA" id="ARBA00023136"/>
    </source>
</evidence>
<dbReference type="GO" id="GO:0006688">
    <property type="term" value="P:glycosphingolipid biosynthetic process"/>
    <property type="evidence" value="ECO:0007669"/>
    <property type="project" value="TreeGrafter"/>
</dbReference>
<comment type="similarity">
    <text evidence="2">Belongs to the glycosyltransferase 32 family.</text>
</comment>
<dbReference type="InterPro" id="IPR007652">
    <property type="entry name" value="A1-4-GlycosylTfrase_dom"/>
</dbReference>
<name>A0A2A4J4W5_HELVI</name>
<evidence type="ECO:0000256" key="3">
    <source>
        <dbReference type="ARBA" id="ARBA00022676"/>
    </source>
</evidence>
<dbReference type="Pfam" id="PF04572">
    <property type="entry name" value="Gb3_synth"/>
    <property type="match status" value="1"/>
</dbReference>
<evidence type="ECO:0000256" key="2">
    <source>
        <dbReference type="ARBA" id="ARBA00009003"/>
    </source>
</evidence>
<evidence type="ECO:0000256" key="4">
    <source>
        <dbReference type="ARBA" id="ARBA00022679"/>
    </source>
</evidence>
<feature type="domain" description="Alpha 1,4-glycosyltransferase" evidence="7">
    <location>
        <begin position="225"/>
        <end position="341"/>
    </location>
</feature>